<dbReference type="Gene3D" id="3.10.580.10">
    <property type="entry name" value="CBS-domain"/>
    <property type="match status" value="1"/>
</dbReference>
<comment type="caution">
    <text evidence="4">The sequence shown here is derived from an EMBL/GenBank/DDBJ whole genome shotgun (WGS) entry which is preliminary data.</text>
</comment>
<keyword evidence="2" id="KW-0129">CBS domain</keyword>
<dbReference type="Proteomes" id="UP000094172">
    <property type="component" value="Unassembled WGS sequence"/>
</dbReference>
<evidence type="ECO:0000313" key="5">
    <source>
        <dbReference type="Proteomes" id="UP000094172"/>
    </source>
</evidence>
<dbReference type="PANTHER" id="PTHR48108">
    <property type="entry name" value="CBS DOMAIN-CONTAINING PROTEIN CBSX2, CHLOROPLASTIC"/>
    <property type="match status" value="1"/>
</dbReference>
<dbReference type="InterPro" id="IPR000644">
    <property type="entry name" value="CBS_dom"/>
</dbReference>
<proteinExistence type="predicted"/>
<evidence type="ECO:0000259" key="3">
    <source>
        <dbReference type="PROSITE" id="PS51371"/>
    </source>
</evidence>
<keyword evidence="1" id="KW-0677">Repeat</keyword>
<accession>A0A1E3VTG7</accession>
<feature type="domain" description="CBS" evidence="3">
    <location>
        <begin position="11"/>
        <end position="67"/>
    </location>
</feature>
<dbReference type="SUPFAM" id="SSF54631">
    <property type="entry name" value="CBS-domain pair"/>
    <property type="match status" value="1"/>
</dbReference>
<reference evidence="4 5" key="1">
    <citation type="journal article" date="2016" name="Environ. Microbiol.">
        <title>New Methyloceanibacter diversity from North Sea sediments includes methanotroph containing solely the soluble methane monooxygenase.</title>
        <authorList>
            <person name="Vekeman B."/>
            <person name="Kerckhof F.M."/>
            <person name="Cremers G."/>
            <person name="de Vos P."/>
            <person name="Vandamme P."/>
            <person name="Boon N."/>
            <person name="Op den Camp H.J."/>
            <person name="Heylen K."/>
        </authorList>
    </citation>
    <scope>NUCLEOTIDE SEQUENCE [LARGE SCALE GENOMIC DNA]</scope>
    <source>
        <strain evidence="4 5">R-67176</strain>
    </source>
</reference>
<sequence length="140" mass="15630">MTNRRLADILGDQRLLALREHAPVREACQCMWERRKGSVLVIDQDSRLIGIFTGRDAVRVLAEGKSADATPLIEAMTPNPVTARPAASAVDALRTMSDRGIRHLPVVENHTIFGVVSRNDFKGMEIDRLDEDDHLSECLR</sequence>
<dbReference type="SMART" id="SM00116">
    <property type="entry name" value="CBS"/>
    <property type="match status" value="2"/>
</dbReference>
<dbReference type="RefSeq" id="WP_069443298.1">
    <property type="nucleotide sequence ID" value="NZ_LPWE01000003.1"/>
</dbReference>
<feature type="domain" description="CBS" evidence="3">
    <location>
        <begin position="76"/>
        <end position="131"/>
    </location>
</feature>
<keyword evidence="5" id="KW-1185">Reference proteome</keyword>
<dbReference type="InterPro" id="IPR051462">
    <property type="entry name" value="CBS_domain-containing"/>
</dbReference>
<dbReference type="STRING" id="1774970.AUC70_13625"/>
<evidence type="ECO:0000256" key="2">
    <source>
        <dbReference type="PROSITE-ProRule" id="PRU00703"/>
    </source>
</evidence>
<evidence type="ECO:0000256" key="1">
    <source>
        <dbReference type="ARBA" id="ARBA00022737"/>
    </source>
</evidence>
<dbReference type="PANTHER" id="PTHR48108:SF26">
    <property type="entry name" value="CBS DOMAIN-CONTAINING PROTEIN DDB_G0289609"/>
    <property type="match status" value="1"/>
</dbReference>
<dbReference type="PROSITE" id="PS51371">
    <property type="entry name" value="CBS"/>
    <property type="match status" value="2"/>
</dbReference>
<dbReference type="EMBL" id="LPWE01000003">
    <property type="protein sequence ID" value="ODR96828.1"/>
    <property type="molecule type" value="Genomic_DNA"/>
</dbReference>
<organism evidence="4 5">
    <name type="scientific">Methyloceanibacter stevinii</name>
    <dbReference type="NCBI Taxonomy" id="1774970"/>
    <lineage>
        <taxon>Bacteria</taxon>
        <taxon>Pseudomonadati</taxon>
        <taxon>Pseudomonadota</taxon>
        <taxon>Alphaproteobacteria</taxon>
        <taxon>Hyphomicrobiales</taxon>
        <taxon>Hyphomicrobiaceae</taxon>
        <taxon>Methyloceanibacter</taxon>
    </lineage>
</organism>
<dbReference type="AlphaFoldDB" id="A0A1E3VTG7"/>
<name>A0A1E3VTG7_9HYPH</name>
<dbReference type="InterPro" id="IPR046342">
    <property type="entry name" value="CBS_dom_sf"/>
</dbReference>
<evidence type="ECO:0000313" key="4">
    <source>
        <dbReference type="EMBL" id="ODR96828.1"/>
    </source>
</evidence>
<protein>
    <recommendedName>
        <fullName evidence="3">CBS domain-containing protein</fullName>
    </recommendedName>
</protein>
<gene>
    <name evidence="4" type="ORF">AUC70_13625</name>
</gene>
<dbReference type="Pfam" id="PF00571">
    <property type="entry name" value="CBS"/>
    <property type="match status" value="2"/>
</dbReference>